<dbReference type="SUPFAM" id="SSF89372">
    <property type="entry name" value="Fucose-specific lectin"/>
    <property type="match status" value="2"/>
</dbReference>
<evidence type="ECO:0000313" key="4">
    <source>
        <dbReference type="EMBL" id="MBB5070350.1"/>
    </source>
</evidence>
<comment type="caution">
    <text evidence="4">The sequence shown here is derived from an EMBL/GenBank/DDBJ whole genome shotgun (WGS) entry which is preliminary data.</text>
</comment>
<feature type="domain" description="PLL-like beta propeller" evidence="3">
    <location>
        <begin position="71"/>
        <end position="395"/>
    </location>
</feature>
<feature type="region of interest" description="Disordered" evidence="1">
    <location>
        <begin position="233"/>
        <end position="252"/>
    </location>
</feature>
<sequence length="407" mass="43876">MTGPEEHPPADPDRAPRKDRRFMLAAGLGGIGLIVTPPAVFALLTNARHAQDDPAARPRLSPDPGGPVHSDEQNRIVVLAKGTDLAVLRNHQSTSQEGATGDWLDLGERAAGQPIGIIDRDGRLAAFVINTAGVLRYAEQIAPSEQAAPRWRSLGGGELVGSPAAAQNSAGLLVVAARDRAGALWETHQYPSGGWSEPHRLPGPPVRDDPVLRTNPGGALALFALGRDGRVRAHSEQGSNSGEWLPASDIPGTVETSPATIIDKQQRQRLYSIRADGTMWENVETAASSGQWRGWREFGLGGPFAGRPVTVADGNNTLVVLARHEDGTVWERFQRDRADDRWSLWKRLHGDLAELVGAAQDANGVLVVFGIGRDGVMQRNYQVKGQRTPWSGWHADFGGEFPKQRTP</sequence>
<keyword evidence="2" id="KW-1133">Transmembrane helix</keyword>
<accession>A0A840NEJ5</accession>
<proteinExistence type="predicted"/>
<evidence type="ECO:0000313" key="5">
    <source>
        <dbReference type="Proteomes" id="UP000580474"/>
    </source>
</evidence>
<dbReference type="InterPro" id="IPR058502">
    <property type="entry name" value="PLL-like_beta-prop"/>
</dbReference>
<keyword evidence="2" id="KW-0472">Membrane</keyword>
<dbReference type="CDD" id="cd22954">
    <property type="entry name" value="PLL_lectin"/>
    <property type="match status" value="1"/>
</dbReference>
<dbReference type="AlphaFoldDB" id="A0A840NEJ5"/>
<reference evidence="4 5" key="1">
    <citation type="submission" date="2020-08" db="EMBL/GenBank/DDBJ databases">
        <title>Sequencing the genomes of 1000 actinobacteria strains.</title>
        <authorList>
            <person name="Klenk H.-P."/>
        </authorList>
    </citation>
    <scope>NUCLEOTIDE SEQUENCE [LARGE SCALE GENOMIC DNA]</scope>
    <source>
        <strain evidence="4 5">DSM 45582</strain>
    </source>
</reference>
<keyword evidence="5" id="KW-1185">Reference proteome</keyword>
<dbReference type="EMBL" id="JACHIV010000001">
    <property type="protein sequence ID" value="MBB5070350.1"/>
    <property type="molecule type" value="Genomic_DNA"/>
</dbReference>
<evidence type="ECO:0000259" key="3">
    <source>
        <dbReference type="Pfam" id="PF26607"/>
    </source>
</evidence>
<dbReference type="Gene3D" id="2.120.10.70">
    <property type="entry name" value="Fucose-specific lectin"/>
    <property type="match status" value="1"/>
</dbReference>
<protein>
    <recommendedName>
        <fullName evidence="3">PLL-like beta propeller domain-containing protein</fullName>
    </recommendedName>
</protein>
<evidence type="ECO:0000256" key="2">
    <source>
        <dbReference type="SAM" id="Phobius"/>
    </source>
</evidence>
<organism evidence="4 5">
    <name type="scientific">Saccharopolyspora gloriosae</name>
    <dbReference type="NCBI Taxonomy" id="455344"/>
    <lineage>
        <taxon>Bacteria</taxon>
        <taxon>Bacillati</taxon>
        <taxon>Actinomycetota</taxon>
        <taxon>Actinomycetes</taxon>
        <taxon>Pseudonocardiales</taxon>
        <taxon>Pseudonocardiaceae</taxon>
        <taxon>Saccharopolyspora</taxon>
    </lineage>
</organism>
<dbReference type="Proteomes" id="UP000580474">
    <property type="component" value="Unassembled WGS sequence"/>
</dbReference>
<feature type="transmembrane region" description="Helical" evidence="2">
    <location>
        <begin position="22"/>
        <end position="44"/>
    </location>
</feature>
<gene>
    <name evidence="4" type="ORF">BJ969_003438</name>
</gene>
<dbReference type="Pfam" id="PF26607">
    <property type="entry name" value="DUF8189"/>
    <property type="match status" value="1"/>
</dbReference>
<feature type="region of interest" description="Disordered" evidence="1">
    <location>
        <begin position="51"/>
        <end position="72"/>
    </location>
</feature>
<dbReference type="RefSeq" id="WP_184479897.1">
    <property type="nucleotide sequence ID" value="NZ_JACHIV010000001.1"/>
</dbReference>
<keyword evidence="2" id="KW-0812">Transmembrane</keyword>
<evidence type="ECO:0000256" key="1">
    <source>
        <dbReference type="SAM" id="MobiDB-lite"/>
    </source>
</evidence>
<name>A0A840NEJ5_9PSEU</name>